<gene>
    <name evidence="1" type="ORF">AO353_09540</name>
</gene>
<reference evidence="1 2" key="2">
    <citation type="journal article" date="2018" name="Nature">
        <title>Mutant phenotypes for thousands of bacterial genes of unknown function.</title>
        <authorList>
            <person name="Price M.N."/>
            <person name="Wetmore K.M."/>
            <person name="Waters R.J."/>
            <person name="Callaghan M."/>
            <person name="Ray J."/>
            <person name="Liu H."/>
            <person name="Kuehl J.V."/>
            <person name="Melnyk R.A."/>
            <person name="Lamson J.S."/>
            <person name="Suh Y."/>
            <person name="Carlson H.K."/>
            <person name="Esquivel Z."/>
            <person name="Sadeeshkumar H."/>
            <person name="Chakraborty R."/>
            <person name="Zane G.M."/>
            <person name="Rubin B.E."/>
            <person name="Wall J.D."/>
            <person name="Visel A."/>
            <person name="Bristow J."/>
            <person name="Blow M.J."/>
            <person name="Arkin A.P."/>
            <person name="Deutschbauer A.M."/>
        </authorList>
    </citation>
    <scope>NUCLEOTIDE SEQUENCE [LARGE SCALE GENOMIC DNA]</scope>
    <source>
        <strain evidence="1 2">FW300-N2E3</strain>
    </source>
</reference>
<proteinExistence type="predicted"/>
<dbReference type="NCBIfam" id="TIGR03373">
    <property type="entry name" value="VI_minor_4"/>
    <property type="match status" value="1"/>
</dbReference>
<dbReference type="InterPro" id="IPR038225">
    <property type="entry name" value="TagF_sf"/>
</dbReference>
<dbReference type="EMBL" id="CP012830">
    <property type="protein sequence ID" value="ALI01299.1"/>
    <property type="molecule type" value="Genomic_DNA"/>
</dbReference>
<dbReference type="InterPro" id="IPR017748">
    <property type="entry name" value="TagF"/>
</dbReference>
<name>A0A0N9WB39_PSEFL</name>
<dbReference type="RefSeq" id="WP_054594700.1">
    <property type="nucleotide sequence ID" value="NZ_CP012830.1"/>
</dbReference>
<protein>
    <submittedName>
        <fullName evidence="1">Type VI secretion system protein ImpM</fullName>
    </submittedName>
</protein>
<reference evidence="2" key="1">
    <citation type="submission" date="2015-09" db="EMBL/GenBank/DDBJ databases">
        <title>Whole genome sequence of Pseudomonas fluorescens FW300-N2E3.</title>
        <authorList>
            <person name="Ray J."/>
            <person name="Melnyk R."/>
            <person name="Deutschbauer A."/>
        </authorList>
    </citation>
    <scope>NUCLEOTIDE SEQUENCE [LARGE SCALE GENOMIC DNA]</scope>
    <source>
        <strain evidence="2">FW300-N2E3</strain>
    </source>
</reference>
<evidence type="ECO:0000313" key="2">
    <source>
        <dbReference type="Proteomes" id="UP000066487"/>
    </source>
</evidence>
<accession>A0A0N9WB39</accession>
<dbReference type="PIRSF" id="PIRSF029287">
    <property type="entry name" value="UCP029287"/>
    <property type="match status" value="1"/>
</dbReference>
<dbReference type="Gene3D" id="3.40.1730.10">
    <property type="entry name" value="pa0076 domain"/>
    <property type="match status" value="1"/>
</dbReference>
<dbReference type="AlphaFoldDB" id="A0A0N9WB39"/>
<dbReference type="Proteomes" id="UP000066487">
    <property type="component" value="Chromosome"/>
</dbReference>
<sequence length="217" mass="23050">MTTPGFYGKLASRGDFVSRGLPQSFIGPWDSWLAAGLLASQTSLGDRWLDAYLVSPLWRFMVGAGVCGPQAAVGVVMPSIDRVGRYFPLTVAVLLDHDADPASVVGSSDVWFEQVEQLLLSTLSVEASFEAFGAGLTTLGSPACLPRTPSSRFAGLHRFDATDPKARMTALAEQACEGASLWWGQGSERIAPALLRCQGLPVAADFAQFLLGQEGVV</sequence>
<organism evidence="1 2">
    <name type="scientific">Pseudomonas fluorescens</name>
    <dbReference type="NCBI Taxonomy" id="294"/>
    <lineage>
        <taxon>Bacteria</taxon>
        <taxon>Pseudomonadati</taxon>
        <taxon>Pseudomonadota</taxon>
        <taxon>Gammaproteobacteria</taxon>
        <taxon>Pseudomonadales</taxon>
        <taxon>Pseudomonadaceae</taxon>
        <taxon>Pseudomonas</taxon>
    </lineage>
</organism>
<evidence type="ECO:0000313" key="1">
    <source>
        <dbReference type="EMBL" id="ALI01299.1"/>
    </source>
</evidence>
<dbReference type="OrthoDB" id="9801841at2"/>
<dbReference type="Pfam" id="PF09867">
    <property type="entry name" value="TagF_N"/>
    <property type="match status" value="1"/>
</dbReference>